<organism evidence="2 3">
    <name type="scientific">Amycolatopsis minnesotensis</name>
    <dbReference type="NCBI Taxonomy" id="337894"/>
    <lineage>
        <taxon>Bacteria</taxon>
        <taxon>Bacillati</taxon>
        <taxon>Actinomycetota</taxon>
        <taxon>Actinomycetes</taxon>
        <taxon>Pseudonocardiales</taxon>
        <taxon>Pseudonocardiaceae</taxon>
        <taxon>Amycolatopsis</taxon>
    </lineage>
</organism>
<comment type="caution">
    <text evidence="2">The sequence shown here is derived from an EMBL/GenBank/DDBJ whole genome shotgun (WGS) entry which is preliminary data.</text>
</comment>
<dbReference type="EMBL" id="BAAANN010000009">
    <property type="protein sequence ID" value="GAA1955433.1"/>
    <property type="molecule type" value="Genomic_DNA"/>
</dbReference>
<dbReference type="Pfam" id="PF04149">
    <property type="entry name" value="DUF397"/>
    <property type="match status" value="1"/>
</dbReference>
<feature type="domain" description="DUF397" evidence="1">
    <location>
        <begin position="9"/>
        <end position="58"/>
    </location>
</feature>
<accession>A0ABP5C074</accession>
<keyword evidence="3" id="KW-1185">Reference proteome</keyword>
<dbReference type="RefSeq" id="WP_344417315.1">
    <property type="nucleotide sequence ID" value="NZ_BAAANN010000009.1"/>
</dbReference>
<gene>
    <name evidence="2" type="ORF">GCM10009754_26370</name>
</gene>
<protein>
    <submittedName>
        <fullName evidence="2">DUF397 domain-containing protein</fullName>
    </submittedName>
</protein>
<dbReference type="InterPro" id="IPR007278">
    <property type="entry name" value="DUF397"/>
</dbReference>
<evidence type="ECO:0000259" key="1">
    <source>
        <dbReference type="Pfam" id="PF04149"/>
    </source>
</evidence>
<dbReference type="Proteomes" id="UP001501116">
    <property type="component" value="Unassembled WGS sequence"/>
</dbReference>
<evidence type="ECO:0000313" key="2">
    <source>
        <dbReference type="EMBL" id="GAA1955433.1"/>
    </source>
</evidence>
<reference evidence="3" key="1">
    <citation type="journal article" date="2019" name="Int. J. Syst. Evol. Microbiol.">
        <title>The Global Catalogue of Microorganisms (GCM) 10K type strain sequencing project: providing services to taxonomists for standard genome sequencing and annotation.</title>
        <authorList>
            <consortium name="The Broad Institute Genomics Platform"/>
            <consortium name="The Broad Institute Genome Sequencing Center for Infectious Disease"/>
            <person name="Wu L."/>
            <person name="Ma J."/>
        </authorList>
    </citation>
    <scope>NUCLEOTIDE SEQUENCE [LARGE SCALE GENOMIC DNA]</scope>
    <source>
        <strain evidence="3">JCM 14545</strain>
    </source>
</reference>
<name>A0ABP5C074_9PSEU</name>
<evidence type="ECO:0000313" key="3">
    <source>
        <dbReference type="Proteomes" id="UP001501116"/>
    </source>
</evidence>
<proteinExistence type="predicted"/>
<sequence>MVDRLESVAWRKSSYSSGDPDKCVEIAVASSVIGIRDTKDRDGGRLTLTPDAFTSLTRILAG</sequence>